<dbReference type="GO" id="GO:0036038">
    <property type="term" value="C:MKS complex"/>
    <property type="evidence" value="ECO:0007669"/>
    <property type="project" value="TreeGrafter"/>
</dbReference>
<evidence type="ECO:0000256" key="3">
    <source>
        <dbReference type="ARBA" id="ARBA00022794"/>
    </source>
</evidence>
<proteinExistence type="inferred from homology"/>
<keyword evidence="5" id="KW-0966">Cell projection</keyword>
<dbReference type="AlphaFoldDB" id="A0A2V0NRN0"/>
<dbReference type="PANTHER" id="PTHR12968">
    <property type="entry name" value="B9 DOMAIN-CONTAINING"/>
    <property type="match status" value="1"/>
</dbReference>
<gene>
    <name evidence="8" type="ORF">Rsub_02434</name>
</gene>
<evidence type="ECO:0000313" key="8">
    <source>
        <dbReference type="EMBL" id="GBF90328.1"/>
    </source>
</evidence>
<dbReference type="Proteomes" id="UP000247498">
    <property type="component" value="Unassembled WGS sequence"/>
</dbReference>
<evidence type="ECO:0000256" key="7">
    <source>
        <dbReference type="ARBA" id="ARBA00039274"/>
    </source>
</evidence>
<keyword evidence="3" id="KW-0970">Cilium biogenesis/degradation</keyword>
<dbReference type="InParanoid" id="A0A2V0NRN0"/>
<accession>A0A2V0NRN0</accession>
<reference evidence="8 9" key="1">
    <citation type="journal article" date="2018" name="Sci. Rep.">
        <title>Raphidocelis subcapitata (=Pseudokirchneriella subcapitata) provides an insight into genome evolution and environmental adaptations in the Sphaeropleales.</title>
        <authorList>
            <person name="Suzuki S."/>
            <person name="Yamaguchi H."/>
            <person name="Nakajima N."/>
            <person name="Kawachi M."/>
        </authorList>
    </citation>
    <scope>NUCLEOTIDE SEQUENCE [LARGE SCALE GENOMIC DNA]</scope>
    <source>
        <strain evidence="8 9">NIES-35</strain>
    </source>
</reference>
<dbReference type="OrthoDB" id="431939at2759"/>
<keyword evidence="4" id="KW-0206">Cytoskeleton</keyword>
<protein>
    <recommendedName>
        <fullName evidence="7">B9 domain-containing protein 1</fullName>
    </recommendedName>
</protein>
<dbReference type="GO" id="GO:0060271">
    <property type="term" value="P:cilium assembly"/>
    <property type="evidence" value="ECO:0007669"/>
    <property type="project" value="TreeGrafter"/>
</dbReference>
<evidence type="ECO:0000256" key="5">
    <source>
        <dbReference type="ARBA" id="ARBA00023273"/>
    </source>
</evidence>
<comment type="subcellular location">
    <subcellularLocation>
        <location evidence="1">Cytoplasm</location>
        <location evidence="1">Cytoskeleton</location>
        <location evidence="1">Cilium basal body</location>
    </subcellularLocation>
</comment>
<evidence type="ECO:0000256" key="2">
    <source>
        <dbReference type="ARBA" id="ARBA00022490"/>
    </source>
</evidence>
<keyword evidence="9" id="KW-1185">Reference proteome</keyword>
<evidence type="ECO:0000256" key="1">
    <source>
        <dbReference type="ARBA" id="ARBA00004120"/>
    </source>
</evidence>
<dbReference type="PANTHER" id="PTHR12968:SF1">
    <property type="entry name" value="B9 DOMAIN-CONTAINING PROTEIN 1"/>
    <property type="match status" value="1"/>
</dbReference>
<dbReference type="STRING" id="307507.A0A2V0NRN0"/>
<name>A0A2V0NRN0_9CHLO</name>
<evidence type="ECO:0000313" key="9">
    <source>
        <dbReference type="Proteomes" id="UP000247498"/>
    </source>
</evidence>
<dbReference type="InterPro" id="IPR010796">
    <property type="entry name" value="C2_B9-type_dom"/>
</dbReference>
<keyword evidence="2" id="KW-0963">Cytoplasm</keyword>
<organism evidence="8 9">
    <name type="scientific">Raphidocelis subcapitata</name>
    <dbReference type="NCBI Taxonomy" id="307507"/>
    <lineage>
        <taxon>Eukaryota</taxon>
        <taxon>Viridiplantae</taxon>
        <taxon>Chlorophyta</taxon>
        <taxon>core chlorophytes</taxon>
        <taxon>Chlorophyceae</taxon>
        <taxon>CS clade</taxon>
        <taxon>Sphaeropleales</taxon>
        <taxon>Selenastraceae</taxon>
        <taxon>Raphidocelis</taxon>
    </lineage>
</organism>
<sequence length="189" mass="20917">MADAAPPSFFTVMATGQLESGDIPDCDTAYCKFEVVTGEDWQLLDGMETGITQVLNSAGPDRMLVWNFPLDVTYKSTNAFGWPQVVVSVYGVDAWGRDVVKGYGSMHLPTCPGRYELCVRLYRPRSASLLQTFLSWLTGMPAEFADPRFPAYGPGREVTRVVSSGSVNIQVNLLTKARTWTGHGDFWLF</sequence>
<comment type="caution">
    <text evidence="8">The sequence shown here is derived from an EMBL/GenBank/DDBJ whole genome shotgun (WGS) entry which is preliminary data.</text>
</comment>
<dbReference type="Pfam" id="PF07162">
    <property type="entry name" value="B9-C2"/>
    <property type="match status" value="1"/>
</dbReference>
<evidence type="ECO:0000256" key="4">
    <source>
        <dbReference type="ARBA" id="ARBA00023212"/>
    </source>
</evidence>
<evidence type="ECO:0000256" key="6">
    <source>
        <dbReference type="ARBA" id="ARBA00038411"/>
    </source>
</evidence>
<comment type="similarity">
    <text evidence="6">Belongs to the B9D family.</text>
</comment>
<dbReference type="EMBL" id="BDRX01000016">
    <property type="protein sequence ID" value="GBF90328.1"/>
    <property type="molecule type" value="Genomic_DNA"/>
</dbReference>
<dbReference type="PROSITE" id="PS51381">
    <property type="entry name" value="C2_B9"/>
    <property type="match status" value="1"/>
</dbReference>